<dbReference type="AlphaFoldDB" id="A0A7R9JDL0"/>
<protein>
    <submittedName>
        <fullName evidence="1">(California timema) hypothetical protein</fullName>
    </submittedName>
</protein>
<dbReference type="EMBL" id="OE185559">
    <property type="protein sequence ID" value="CAD7577397.1"/>
    <property type="molecule type" value="Genomic_DNA"/>
</dbReference>
<accession>A0A7R9JDL0</accession>
<name>A0A7R9JDL0_TIMCA</name>
<dbReference type="SUPFAM" id="SSF50729">
    <property type="entry name" value="PH domain-like"/>
    <property type="match status" value="1"/>
</dbReference>
<organism evidence="1">
    <name type="scientific">Timema californicum</name>
    <name type="common">California timema</name>
    <name type="synonym">Walking stick</name>
    <dbReference type="NCBI Taxonomy" id="61474"/>
    <lineage>
        <taxon>Eukaryota</taxon>
        <taxon>Metazoa</taxon>
        <taxon>Ecdysozoa</taxon>
        <taxon>Arthropoda</taxon>
        <taxon>Hexapoda</taxon>
        <taxon>Insecta</taxon>
        <taxon>Pterygota</taxon>
        <taxon>Neoptera</taxon>
        <taxon>Polyneoptera</taxon>
        <taxon>Phasmatodea</taxon>
        <taxon>Timematodea</taxon>
        <taxon>Timematoidea</taxon>
        <taxon>Timematidae</taxon>
        <taxon>Timema</taxon>
    </lineage>
</organism>
<sequence length="157" mass="18119">MVSLQLAPKRRGKILYLYTTRDFRCVIRVRDSPTARRKFVIRLFPRTGVTTLCADSLSTLRQWLPQIFATMQEYTHIQESMNVSIVGVSLCDMLEYTRFQNTTEVRLEGTGHCSVEDRIKVKALSARTPVWKLEELRALPPELIPHAKSSNKNDKTH</sequence>
<gene>
    <name evidence="1" type="ORF">TCMB3V08_LOCUS9948</name>
</gene>
<evidence type="ECO:0000313" key="1">
    <source>
        <dbReference type="EMBL" id="CAD7577397.1"/>
    </source>
</evidence>
<reference evidence="1" key="1">
    <citation type="submission" date="2020-11" db="EMBL/GenBank/DDBJ databases">
        <authorList>
            <person name="Tran Van P."/>
        </authorList>
    </citation>
    <scope>NUCLEOTIDE SEQUENCE</scope>
</reference>
<proteinExistence type="predicted"/>